<name>A0AAU7ZI06_9BACT</name>
<proteinExistence type="predicted"/>
<dbReference type="RefSeq" id="WP_353069948.1">
    <property type="nucleotide sequence ID" value="NZ_CP132932.1"/>
</dbReference>
<keyword evidence="1 2" id="KW-0597">Phosphoprotein</keyword>
<reference evidence="5" key="2">
    <citation type="journal article" date="2024" name="Environ. Microbiol.">
        <title>Genome analysis and description of Tunturibacter gen. nov. expands the diversity of Terriglobia in tundra soils.</title>
        <authorList>
            <person name="Messyasz A."/>
            <person name="Mannisto M.K."/>
            <person name="Kerkhof L.J."/>
            <person name="Haggblom M.M."/>
        </authorList>
    </citation>
    <scope>NUCLEOTIDE SEQUENCE</scope>
    <source>
        <strain evidence="5">M8UP23</strain>
    </source>
</reference>
<dbReference type="InterPro" id="IPR001789">
    <property type="entry name" value="Sig_transdc_resp-reg_receiver"/>
</dbReference>
<dbReference type="PANTHER" id="PTHR44591:SF3">
    <property type="entry name" value="RESPONSE REGULATORY DOMAIN-CONTAINING PROTEIN"/>
    <property type="match status" value="1"/>
</dbReference>
<dbReference type="SUPFAM" id="SSF52172">
    <property type="entry name" value="CheY-like"/>
    <property type="match status" value="1"/>
</dbReference>
<evidence type="ECO:0000256" key="1">
    <source>
        <dbReference type="ARBA" id="ARBA00022553"/>
    </source>
</evidence>
<dbReference type="GO" id="GO:0000160">
    <property type="term" value="P:phosphorelay signal transduction system"/>
    <property type="evidence" value="ECO:0007669"/>
    <property type="project" value="InterPro"/>
</dbReference>
<evidence type="ECO:0000256" key="2">
    <source>
        <dbReference type="PROSITE-ProRule" id="PRU00169"/>
    </source>
</evidence>
<reference evidence="5" key="1">
    <citation type="submission" date="2023-08" db="EMBL/GenBank/DDBJ databases">
        <authorList>
            <person name="Messyasz A."/>
            <person name="Mannisto M.K."/>
            <person name="Kerkhof L.J."/>
            <person name="Haggblom M."/>
        </authorList>
    </citation>
    <scope>NUCLEOTIDE SEQUENCE</scope>
    <source>
        <strain evidence="5">M8UP23</strain>
    </source>
</reference>
<dbReference type="PROSITE" id="PS50110">
    <property type="entry name" value="RESPONSE_REGULATORY"/>
    <property type="match status" value="1"/>
</dbReference>
<dbReference type="PANTHER" id="PTHR44591">
    <property type="entry name" value="STRESS RESPONSE REGULATOR PROTEIN 1"/>
    <property type="match status" value="1"/>
</dbReference>
<feature type="modified residue" description="4-aspartylphosphate" evidence="2">
    <location>
        <position position="53"/>
    </location>
</feature>
<feature type="domain" description="Response regulatory" evidence="4">
    <location>
        <begin position="4"/>
        <end position="117"/>
    </location>
</feature>
<evidence type="ECO:0000256" key="3">
    <source>
        <dbReference type="SAM" id="MobiDB-lite"/>
    </source>
</evidence>
<sequence>MRRRILLVDDEVAVLLTLKAVLEISGFDVDTAASAREGISKLHTREYQMLITDMRMEHDVAGIEVIKAARLANYHPAVALLTAFPVAEEDWQEMGADQLLVKPMHTRILLQQIEDLIASHERKLATLGLTLTASNPAAAKAIGKKKAAVKKAVAKKAVIKKAVAKKVANRTSPAKKAATAKTPIRKKPVVKKAIVKKAIAKKATKASAKSKPARRRTKP</sequence>
<evidence type="ECO:0000259" key="4">
    <source>
        <dbReference type="PROSITE" id="PS50110"/>
    </source>
</evidence>
<protein>
    <submittedName>
        <fullName evidence="5">Response regulator</fullName>
    </submittedName>
</protein>
<gene>
    <name evidence="5" type="ORF">RBB75_06515</name>
</gene>
<dbReference type="EMBL" id="CP132932">
    <property type="protein sequence ID" value="XCB27971.1"/>
    <property type="molecule type" value="Genomic_DNA"/>
</dbReference>
<dbReference type="SMART" id="SM00448">
    <property type="entry name" value="REC"/>
    <property type="match status" value="1"/>
</dbReference>
<dbReference type="KEGG" id="temp:RBB75_06515"/>
<feature type="region of interest" description="Disordered" evidence="3">
    <location>
        <begin position="200"/>
        <end position="219"/>
    </location>
</feature>
<dbReference type="CDD" id="cd00156">
    <property type="entry name" value="REC"/>
    <property type="match status" value="1"/>
</dbReference>
<dbReference type="InterPro" id="IPR050595">
    <property type="entry name" value="Bact_response_regulator"/>
</dbReference>
<dbReference type="Pfam" id="PF00072">
    <property type="entry name" value="Response_reg"/>
    <property type="match status" value="1"/>
</dbReference>
<accession>A0AAU7ZI06</accession>
<dbReference type="Gene3D" id="3.40.50.2300">
    <property type="match status" value="1"/>
</dbReference>
<organism evidence="5">
    <name type="scientific">Tunturiibacter empetritectus</name>
    <dbReference type="NCBI Taxonomy" id="3069691"/>
    <lineage>
        <taxon>Bacteria</taxon>
        <taxon>Pseudomonadati</taxon>
        <taxon>Acidobacteriota</taxon>
        <taxon>Terriglobia</taxon>
        <taxon>Terriglobales</taxon>
        <taxon>Acidobacteriaceae</taxon>
        <taxon>Tunturiibacter</taxon>
    </lineage>
</organism>
<dbReference type="AlphaFoldDB" id="A0AAU7ZI06"/>
<dbReference type="InterPro" id="IPR011006">
    <property type="entry name" value="CheY-like_superfamily"/>
</dbReference>
<evidence type="ECO:0000313" key="5">
    <source>
        <dbReference type="EMBL" id="XCB27971.1"/>
    </source>
</evidence>